<keyword evidence="1" id="KW-0472">Membrane</keyword>
<reference evidence="2 3" key="1">
    <citation type="submission" date="2018-04" db="EMBL/GenBank/DDBJ databases">
        <title>Genomic Encyclopedia of Archaeal and Bacterial Type Strains, Phase II (KMG-II): from individual species to whole genera.</title>
        <authorList>
            <person name="Goeker M."/>
        </authorList>
    </citation>
    <scope>NUCLEOTIDE SEQUENCE [LARGE SCALE GENOMIC DNA]</scope>
    <source>
        <strain evidence="2 3">DSM 100977</strain>
    </source>
</reference>
<evidence type="ECO:0000256" key="1">
    <source>
        <dbReference type="SAM" id="Phobius"/>
    </source>
</evidence>
<gene>
    <name evidence="2" type="ORF">C8N43_2140</name>
</gene>
<dbReference type="Proteomes" id="UP000243978">
    <property type="component" value="Unassembled WGS sequence"/>
</dbReference>
<name>A0A2T6BN02_9RHOB</name>
<sequence length="109" mass="11902">MTYSDATIWWIIVALGIGTFLIRFSFLGLIGSRPMPPWVLRHLRYTSVAILPGLVAPLVIFPQVTDGQLDPPRLLAAAVTVGVGYWTKGVVRAMVCGAITLFVMLYILG</sequence>
<dbReference type="EMBL" id="QBKS01000001">
    <property type="protein sequence ID" value="PTX57470.1"/>
    <property type="molecule type" value="Genomic_DNA"/>
</dbReference>
<accession>A0A2T6BN02</accession>
<protein>
    <submittedName>
        <fullName evidence="2">Branched-subunit amino acid transport protein</fullName>
    </submittedName>
</protein>
<organism evidence="2 3">
    <name type="scientific">Litoreibacter ponti</name>
    <dbReference type="NCBI Taxonomy" id="1510457"/>
    <lineage>
        <taxon>Bacteria</taxon>
        <taxon>Pseudomonadati</taxon>
        <taxon>Pseudomonadota</taxon>
        <taxon>Alphaproteobacteria</taxon>
        <taxon>Rhodobacterales</taxon>
        <taxon>Roseobacteraceae</taxon>
        <taxon>Litoreibacter</taxon>
    </lineage>
</organism>
<feature type="transmembrane region" description="Helical" evidence="1">
    <location>
        <begin position="43"/>
        <end position="65"/>
    </location>
</feature>
<feature type="transmembrane region" description="Helical" evidence="1">
    <location>
        <begin position="6"/>
        <end position="31"/>
    </location>
</feature>
<keyword evidence="3" id="KW-1185">Reference proteome</keyword>
<dbReference type="RefSeq" id="WP_107845566.1">
    <property type="nucleotide sequence ID" value="NZ_QBKS01000001.1"/>
</dbReference>
<dbReference type="Pfam" id="PF05437">
    <property type="entry name" value="AzlD"/>
    <property type="match status" value="1"/>
</dbReference>
<dbReference type="InterPro" id="IPR008407">
    <property type="entry name" value="Brnchd-chn_aa_trnsp_AzlD"/>
</dbReference>
<comment type="caution">
    <text evidence="2">The sequence shown here is derived from an EMBL/GenBank/DDBJ whole genome shotgun (WGS) entry which is preliminary data.</text>
</comment>
<dbReference type="AlphaFoldDB" id="A0A2T6BN02"/>
<keyword evidence="1" id="KW-1133">Transmembrane helix</keyword>
<evidence type="ECO:0000313" key="3">
    <source>
        <dbReference type="Proteomes" id="UP000243978"/>
    </source>
</evidence>
<evidence type="ECO:0000313" key="2">
    <source>
        <dbReference type="EMBL" id="PTX57470.1"/>
    </source>
</evidence>
<proteinExistence type="predicted"/>
<dbReference type="OrthoDB" id="6119856at2"/>
<keyword evidence="1" id="KW-0812">Transmembrane</keyword>
<feature type="transmembrane region" description="Helical" evidence="1">
    <location>
        <begin position="85"/>
        <end position="108"/>
    </location>
</feature>